<evidence type="ECO:0000259" key="18">
    <source>
        <dbReference type="PROSITE" id="PS51296"/>
    </source>
</evidence>
<dbReference type="GeneID" id="113509023"/>
<evidence type="ECO:0000256" key="3">
    <source>
        <dbReference type="ARBA" id="ARBA00004972"/>
    </source>
</evidence>
<dbReference type="CTD" id="5740633"/>
<proteinExistence type="inferred from homology"/>
<dbReference type="PROSITE" id="PS51296">
    <property type="entry name" value="RIESKE"/>
    <property type="match status" value="1"/>
</dbReference>
<comment type="subcellular location">
    <subcellularLocation>
        <location evidence="2">Membrane</location>
    </subcellularLocation>
</comment>
<evidence type="ECO:0000256" key="9">
    <source>
        <dbReference type="ARBA" id="ARBA00023004"/>
    </source>
</evidence>
<dbReference type="CDD" id="cd03469">
    <property type="entry name" value="Rieske_RO_Alpha_N"/>
    <property type="match status" value="1"/>
</dbReference>
<dbReference type="RefSeq" id="XP_026748070.1">
    <property type="nucleotide sequence ID" value="XM_026892269.1"/>
</dbReference>
<dbReference type="InterPro" id="IPR017941">
    <property type="entry name" value="Rieske_2Fe-2S"/>
</dbReference>
<keyword evidence="8" id="KW-0560">Oxidoreductase</keyword>
<dbReference type="EC" id="1.14.19.21" evidence="14"/>
<dbReference type="GO" id="GO:0008203">
    <property type="term" value="P:cholesterol metabolic process"/>
    <property type="evidence" value="ECO:0007669"/>
    <property type="project" value="InterPro"/>
</dbReference>
<dbReference type="Gene3D" id="3.90.380.10">
    <property type="entry name" value="Naphthalene 1,2-dioxygenase Alpha Subunit, Chain A, domain 1"/>
    <property type="match status" value="1"/>
</dbReference>
<evidence type="ECO:0000256" key="15">
    <source>
        <dbReference type="ARBA" id="ARBA00047853"/>
    </source>
</evidence>
<feature type="domain" description="Rieske" evidence="18">
    <location>
        <begin position="123"/>
        <end position="226"/>
    </location>
</feature>
<dbReference type="Proteomes" id="UP000322000">
    <property type="component" value="Chromosome 3"/>
</dbReference>
<evidence type="ECO:0000256" key="8">
    <source>
        <dbReference type="ARBA" id="ARBA00023002"/>
    </source>
</evidence>
<dbReference type="AlphaFoldDB" id="A0A7E5X5Y6"/>
<comment type="pathway">
    <text evidence="12">Steroid hormone biosynthesis; dafachronic acid biosynthesis.</text>
</comment>
<feature type="transmembrane region" description="Helical" evidence="17">
    <location>
        <begin position="50"/>
        <end position="70"/>
    </location>
</feature>
<evidence type="ECO:0000256" key="13">
    <source>
        <dbReference type="ARBA" id="ARBA00025729"/>
    </source>
</evidence>
<dbReference type="UniPathway" id="UPA01020"/>
<dbReference type="SUPFAM" id="SSF50022">
    <property type="entry name" value="ISP domain"/>
    <property type="match status" value="1"/>
</dbReference>
<dbReference type="PANTHER" id="PTHR21266">
    <property type="entry name" value="IRON-SULFUR DOMAIN CONTAINING PROTEIN"/>
    <property type="match status" value="1"/>
</dbReference>
<dbReference type="GO" id="GO:0170056">
    <property type="term" value="F:cholesterol 7-desaturase [NAD(P)H] activity"/>
    <property type="evidence" value="ECO:0007669"/>
    <property type="project" value="UniProtKB-EC"/>
</dbReference>
<comment type="cofactor">
    <cofactor evidence="1">
        <name>Fe cation</name>
        <dbReference type="ChEBI" id="CHEBI:24875"/>
    </cofactor>
</comment>
<keyword evidence="5" id="KW-0001">2Fe-2S</keyword>
<sequence length="439" mass="49923">MNDYCQNVFDNLLIQKDSSNYRYSREMYSKSTISEYIYKRIESHLTSENLLIFFLGCVVIYIIVYIFNVISQAYFSPNIYVKELTEVGFEHIAKGEDRKLRIARAQAARRMGNKIPPPYPNGWFAIGESEDLKTCKVLAVDALGQNLCLYRGRNGKAYCVDAYCPHLGANLAVGGTVTENCIECPFHKWSFDETGTCVRVPGVENAPKGVSLKHWLTVEVDGAIWIWHDAEGRDPLWEVPELPELEVWDSRGRNEFTVSAHIQEIPENGADVAHLNSVHSLSVLELFGHHVWSANWEPGEDHTASMDLTHDYILFGRKVGHIDVKITQIGPGHVRLLLKSPVGPILVSQSVTPLGPLQQKVVHRMFSPTKNAIFAMLLVNYEAKQFARDVAIWNNKRFVSAPAYVKTDKAIRAFRNWFSQFYSEKSISFKDAHQNNLDW</sequence>
<evidence type="ECO:0000313" key="21">
    <source>
        <dbReference type="RefSeq" id="XP_026748071.1"/>
    </source>
</evidence>
<evidence type="ECO:0000313" key="20">
    <source>
        <dbReference type="RefSeq" id="XP_026748070.1"/>
    </source>
</evidence>
<evidence type="ECO:0000256" key="2">
    <source>
        <dbReference type="ARBA" id="ARBA00004370"/>
    </source>
</evidence>
<keyword evidence="9" id="KW-0408">Iron</keyword>
<evidence type="ECO:0000256" key="7">
    <source>
        <dbReference type="ARBA" id="ARBA00022989"/>
    </source>
</evidence>
<evidence type="ECO:0000256" key="16">
    <source>
        <dbReference type="ARBA" id="ARBA00049548"/>
    </source>
</evidence>
<evidence type="ECO:0000313" key="19">
    <source>
        <dbReference type="Proteomes" id="UP000322000"/>
    </source>
</evidence>
<dbReference type="SUPFAM" id="SSF55961">
    <property type="entry name" value="Bet v1-like"/>
    <property type="match status" value="1"/>
</dbReference>
<accession>A0A7E5X5Y6</accession>
<dbReference type="Pfam" id="PF19298">
    <property type="entry name" value="KshA_C"/>
    <property type="match status" value="1"/>
</dbReference>
<name>A0A7E5X5Y6_TRINI</name>
<comment type="pathway">
    <text evidence="3">Hormone biosynthesis.</text>
</comment>
<dbReference type="GO" id="GO:0005737">
    <property type="term" value="C:cytoplasm"/>
    <property type="evidence" value="ECO:0007669"/>
    <property type="project" value="TreeGrafter"/>
</dbReference>
<comment type="catalytic activity">
    <reaction evidence="15">
        <text>cholesterol + NADH + O2 + H(+) = 7-dehydrocholesterol + NAD(+) + 2 H2O</text>
        <dbReference type="Rhea" id="RHEA:51644"/>
        <dbReference type="ChEBI" id="CHEBI:15377"/>
        <dbReference type="ChEBI" id="CHEBI:15378"/>
        <dbReference type="ChEBI" id="CHEBI:15379"/>
        <dbReference type="ChEBI" id="CHEBI:16113"/>
        <dbReference type="ChEBI" id="CHEBI:17759"/>
        <dbReference type="ChEBI" id="CHEBI:57540"/>
        <dbReference type="ChEBI" id="CHEBI:57945"/>
        <dbReference type="EC" id="1.14.19.21"/>
    </reaction>
    <physiologicalReaction direction="left-to-right" evidence="15">
        <dbReference type="Rhea" id="RHEA:51645"/>
    </physiologicalReaction>
</comment>
<evidence type="ECO:0000256" key="6">
    <source>
        <dbReference type="ARBA" id="ARBA00022723"/>
    </source>
</evidence>
<comment type="catalytic activity">
    <reaction evidence="16">
        <text>cholesterol + NADPH + O2 + H(+) = 7-dehydrocholesterol + NADP(+) + 2 H2O</text>
        <dbReference type="Rhea" id="RHEA:45024"/>
        <dbReference type="ChEBI" id="CHEBI:15377"/>
        <dbReference type="ChEBI" id="CHEBI:15378"/>
        <dbReference type="ChEBI" id="CHEBI:15379"/>
        <dbReference type="ChEBI" id="CHEBI:16113"/>
        <dbReference type="ChEBI" id="CHEBI:17759"/>
        <dbReference type="ChEBI" id="CHEBI:57783"/>
        <dbReference type="ChEBI" id="CHEBI:58349"/>
        <dbReference type="EC" id="1.14.19.21"/>
    </reaction>
    <physiologicalReaction direction="left-to-right" evidence="16">
        <dbReference type="Rhea" id="RHEA:45025"/>
    </physiologicalReaction>
</comment>
<evidence type="ECO:0000256" key="1">
    <source>
        <dbReference type="ARBA" id="ARBA00001962"/>
    </source>
</evidence>
<dbReference type="Pfam" id="PF00355">
    <property type="entry name" value="Rieske"/>
    <property type="match status" value="1"/>
</dbReference>
<keyword evidence="10" id="KW-0411">Iron-sulfur</keyword>
<keyword evidence="6" id="KW-0479">Metal-binding</keyword>
<keyword evidence="11 17" id="KW-0472">Membrane</keyword>
<dbReference type="GO" id="GO:0051537">
    <property type="term" value="F:2 iron, 2 sulfur cluster binding"/>
    <property type="evidence" value="ECO:0007669"/>
    <property type="project" value="UniProtKB-KW"/>
</dbReference>
<evidence type="ECO:0000256" key="12">
    <source>
        <dbReference type="ARBA" id="ARBA00025712"/>
    </source>
</evidence>
<dbReference type="InterPro" id="IPR045605">
    <property type="entry name" value="KshA-like_C"/>
</dbReference>
<protein>
    <recommendedName>
        <fullName evidence="14">cholesterol 7-desaturase</fullName>
        <ecNumber evidence="14">1.14.19.21</ecNumber>
    </recommendedName>
</protein>
<dbReference type="PANTHER" id="PTHR21266:SF32">
    <property type="entry name" value="CHOLESTEROL 7-DESATURASE NVD"/>
    <property type="match status" value="1"/>
</dbReference>
<dbReference type="Gene3D" id="2.102.10.10">
    <property type="entry name" value="Rieske [2Fe-2S] iron-sulphur domain"/>
    <property type="match status" value="1"/>
</dbReference>
<organism evidence="19 21">
    <name type="scientific">Trichoplusia ni</name>
    <name type="common">Cabbage looper</name>
    <dbReference type="NCBI Taxonomy" id="7111"/>
    <lineage>
        <taxon>Eukaryota</taxon>
        <taxon>Metazoa</taxon>
        <taxon>Ecdysozoa</taxon>
        <taxon>Arthropoda</taxon>
        <taxon>Hexapoda</taxon>
        <taxon>Insecta</taxon>
        <taxon>Pterygota</taxon>
        <taxon>Neoptera</taxon>
        <taxon>Endopterygota</taxon>
        <taxon>Lepidoptera</taxon>
        <taxon>Glossata</taxon>
        <taxon>Ditrysia</taxon>
        <taxon>Noctuoidea</taxon>
        <taxon>Noctuidae</taxon>
        <taxon>Plusiinae</taxon>
        <taxon>Trichoplusia</taxon>
    </lineage>
</organism>
<evidence type="ECO:0000256" key="17">
    <source>
        <dbReference type="SAM" id="Phobius"/>
    </source>
</evidence>
<gene>
    <name evidence="20 21" type="primary">LOC113509023</name>
</gene>
<evidence type="ECO:0000256" key="4">
    <source>
        <dbReference type="ARBA" id="ARBA00022692"/>
    </source>
</evidence>
<dbReference type="OrthoDB" id="426882at2759"/>
<dbReference type="GO" id="GO:0016020">
    <property type="term" value="C:membrane"/>
    <property type="evidence" value="ECO:0007669"/>
    <property type="project" value="UniProtKB-SubCell"/>
</dbReference>
<dbReference type="GO" id="GO:0046872">
    <property type="term" value="F:metal ion binding"/>
    <property type="evidence" value="ECO:0007669"/>
    <property type="project" value="UniProtKB-KW"/>
</dbReference>
<keyword evidence="19" id="KW-1185">Reference proteome</keyword>
<dbReference type="RefSeq" id="XP_026748071.1">
    <property type="nucleotide sequence ID" value="XM_026892270.1"/>
</dbReference>
<evidence type="ECO:0000256" key="5">
    <source>
        <dbReference type="ARBA" id="ARBA00022714"/>
    </source>
</evidence>
<dbReference type="InterPro" id="IPR036922">
    <property type="entry name" value="Rieske_2Fe-2S_sf"/>
</dbReference>
<keyword evidence="7 17" id="KW-1133">Transmembrane helix</keyword>
<dbReference type="InterPro" id="IPR050584">
    <property type="entry name" value="Cholesterol_7-desaturase"/>
</dbReference>
<keyword evidence="4 17" id="KW-0812">Transmembrane</keyword>
<dbReference type="KEGG" id="tnl:113509023"/>
<comment type="similarity">
    <text evidence="13">Belongs to the cholesterol 7-desaturase family.</text>
</comment>
<evidence type="ECO:0000256" key="11">
    <source>
        <dbReference type="ARBA" id="ARBA00023136"/>
    </source>
</evidence>
<reference evidence="20 21" key="1">
    <citation type="submission" date="2025-04" db="UniProtKB">
        <authorList>
            <consortium name="RefSeq"/>
        </authorList>
    </citation>
    <scope>IDENTIFICATION</scope>
</reference>
<evidence type="ECO:0000256" key="10">
    <source>
        <dbReference type="ARBA" id="ARBA00023014"/>
    </source>
</evidence>
<evidence type="ECO:0000256" key="14">
    <source>
        <dbReference type="ARBA" id="ARBA00026095"/>
    </source>
</evidence>